<dbReference type="InterPro" id="IPR013087">
    <property type="entry name" value="Znf_C2H2_type"/>
</dbReference>
<organism evidence="8">
    <name type="scientific">Brugia malayi</name>
    <name type="common">Filarial nematode worm</name>
    <dbReference type="NCBI Taxonomy" id="6279"/>
    <lineage>
        <taxon>Eukaryota</taxon>
        <taxon>Metazoa</taxon>
        <taxon>Ecdysozoa</taxon>
        <taxon>Nematoda</taxon>
        <taxon>Chromadorea</taxon>
        <taxon>Rhabditida</taxon>
        <taxon>Spirurina</taxon>
        <taxon>Spiruromorpha</taxon>
        <taxon>Filarioidea</taxon>
        <taxon>Onchocercidae</taxon>
        <taxon>Brugia</taxon>
    </lineage>
</organism>
<dbReference type="GO" id="GO:0000981">
    <property type="term" value="F:DNA-binding transcription factor activity, RNA polymerase II-specific"/>
    <property type="evidence" value="ECO:0007669"/>
    <property type="project" value="TreeGrafter"/>
</dbReference>
<dbReference type="PANTHER" id="PTHR24379">
    <property type="entry name" value="KRAB AND ZINC FINGER DOMAIN-CONTAINING"/>
    <property type="match status" value="1"/>
</dbReference>
<keyword evidence="2" id="KW-0677">Repeat</keyword>
<evidence type="ECO:0000256" key="6">
    <source>
        <dbReference type="SAM" id="SignalP"/>
    </source>
</evidence>
<dbReference type="PROSITE" id="PS50157">
    <property type="entry name" value="ZINC_FINGER_C2H2_2"/>
    <property type="match status" value="4"/>
</dbReference>
<gene>
    <name evidence="8" type="primary">Bm4841</name>
    <name evidence="8" type="ORF">BM_BM4841</name>
</gene>
<keyword evidence="3 5" id="KW-0863">Zinc-finger</keyword>
<dbReference type="RefSeq" id="XP_042938387.1">
    <property type="nucleotide sequence ID" value="XM_043082453.1"/>
</dbReference>
<keyword evidence="9" id="KW-1185">Reference proteome</keyword>
<accession>A0A4E9FTR9</accession>
<evidence type="ECO:0000313" key="9">
    <source>
        <dbReference type="Proteomes" id="UP000006672"/>
    </source>
</evidence>
<feature type="chain" id="PRO_5023919997" evidence="6">
    <location>
        <begin position="23"/>
        <end position="374"/>
    </location>
</feature>
<accession>A0A8L7T859</accession>
<name>A0A4E9FTR9_BRUMA</name>
<evidence type="ECO:0000256" key="4">
    <source>
        <dbReference type="ARBA" id="ARBA00022833"/>
    </source>
</evidence>
<sequence length="374" mass="42716">MFFTASMTFIIWFNLLLCIASGKNETFSPTNLKTGDEGSGISGISDSFNILDYTNFEPLFDSEFPSDPSQLIDFVPLSEIEETDLLRNAPYPGFSNSYGFIGHTNLEASLGTDMDSYRNVREDVNGELKTNNNEVRYPSITEQSALPIYFHQVTLSSDGISGQHGNAEQSNISNKHFSNSLNILDYRGNTDEGSETDKKNYTCHYRGCTVLAKTYKEYITHKKTHGQTFIYECKVPGCGRTFDYKSTFYNHKQTHKSHPQCECCGKFFTNKDGLTKHKKYFQKKSHGRSYECFYSGCALITKTYNEYIAHKKTHGEPFIYECKVPGCGRTFNHKASFSCHKQTHEPHPQCKYCSKIFTSRNGLRAHMRRKTKSR</sequence>
<evidence type="ECO:0000313" key="10">
    <source>
        <dbReference type="WBParaSite" id="Bm4841.1"/>
    </source>
</evidence>
<protein>
    <submittedName>
        <fullName evidence="10">Zinc finger, C2H2 type family protein</fullName>
    </submittedName>
</protein>
<proteinExistence type="predicted"/>
<dbReference type="GO" id="GO:0008270">
    <property type="term" value="F:zinc ion binding"/>
    <property type="evidence" value="ECO:0007669"/>
    <property type="project" value="UniProtKB-KW"/>
</dbReference>
<dbReference type="EMBL" id="CAAKNF010000195">
    <property type="protein sequence ID" value="VIO99369.1"/>
    <property type="molecule type" value="Genomic_DNA"/>
</dbReference>
<feature type="domain" description="C2H2-type" evidence="7">
    <location>
        <begin position="231"/>
        <end position="260"/>
    </location>
</feature>
<dbReference type="WBParaSite" id="Bm4841.1">
    <property type="protein sequence ID" value="Bm4841.1"/>
    <property type="gene ID" value="WBGene00225102"/>
</dbReference>
<keyword evidence="4" id="KW-0862">Zinc</keyword>
<keyword evidence="6" id="KW-0732">Signal</keyword>
<dbReference type="InterPro" id="IPR036236">
    <property type="entry name" value="Znf_C2H2_sf"/>
</dbReference>
<feature type="domain" description="C2H2-type" evidence="7">
    <location>
        <begin position="320"/>
        <end position="349"/>
    </location>
</feature>
<dbReference type="OrthoDB" id="10039931at2759"/>
<evidence type="ECO:0000256" key="2">
    <source>
        <dbReference type="ARBA" id="ARBA00022737"/>
    </source>
</evidence>
<dbReference type="KEGG" id="bmy:BM_BM4841"/>
<reference evidence="8" key="2">
    <citation type="submission" date="2019-04" db="EMBL/GenBank/DDBJ databases">
        <authorList>
            <person name="Howe K."/>
            <person name="Paulini M."/>
            <person name="Williams G."/>
        </authorList>
    </citation>
    <scope>NUCLEOTIDE SEQUENCE [LARGE SCALE GENOMIC DNA]</scope>
    <source>
        <strain evidence="8">FR3</strain>
    </source>
</reference>
<keyword evidence="1" id="KW-0479">Metal-binding</keyword>
<dbReference type="PROSITE" id="PS00028">
    <property type="entry name" value="ZINC_FINGER_C2H2_1"/>
    <property type="match status" value="2"/>
</dbReference>
<reference evidence="10" key="3">
    <citation type="submission" date="2022-04" db="UniProtKB">
        <authorList>
            <consortium name="WormBaseParasite"/>
        </authorList>
    </citation>
    <scope>IDENTIFICATION</scope>
</reference>
<dbReference type="GeneID" id="6099828"/>
<evidence type="ECO:0000313" key="8">
    <source>
        <dbReference type="EMBL" id="VIO99369.1"/>
    </source>
</evidence>
<dbReference type="GO" id="GO:0005634">
    <property type="term" value="C:nucleus"/>
    <property type="evidence" value="ECO:0007669"/>
    <property type="project" value="TreeGrafter"/>
</dbReference>
<feature type="signal peptide" evidence="6">
    <location>
        <begin position="1"/>
        <end position="22"/>
    </location>
</feature>
<dbReference type="GO" id="GO:0000977">
    <property type="term" value="F:RNA polymerase II transcription regulatory region sequence-specific DNA binding"/>
    <property type="evidence" value="ECO:0007669"/>
    <property type="project" value="TreeGrafter"/>
</dbReference>
<evidence type="ECO:0000256" key="5">
    <source>
        <dbReference type="PROSITE-ProRule" id="PRU00042"/>
    </source>
</evidence>
<dbReference type="AlphaFoldDB" id="A0A4E9FTR9"/>
<evidence type="ECO:0000259" key="7">
    <source>
        <dbReference type="PROSITE" id="PS50157"/>
    </source>
</evidence>
<dbReference type="Pfam" id="PF13894">
    <property type="entry name" value="zf-C2H2_4"/>
    <property type="match status" value="1"/>
</dbReference>
<evidence type="ECO:0000256" key="3">
    <source>
        <dbReference type="ARBA" id="ARBA00022771"/>
    </source>
</evidence>
<dbReference type="PANTHER" id="PTHR24379:SF127">
    <property type="entry name" value="BLOODY FINGERS-RELATED"/>
    <property type="match status" value="1"/>
</dbReference>
<reference evidence="9" key="1">
    <citation type="journal article" date="2007" name="Science">
        <title>Draft genome of the filarial nematode parasite Brugia malayi.</title>
        <authorList>
            <person name="Ghedin E."/>
            <person name="Wang S."/>
            <person name="Spiro D."/>
            <person name="Caler E."/>
            <person name="Zhao Q."/>
            <person name="Crabtree J."/>
            <person name="Allen J.E."/>
            <person name="Delcher A.L."/>
            <person name="Guiliano D.B."/>
            <person name="Miranda-Saavedra D."/>
            <person name="Angiuoli S.V."/>
            <person name="Creasy T."/>
            <person name="Amedeo P."/>
            <person name="Haas B."/>
            <person name="El-Sayed N.M."/>
            <person name="Wortman J.R."/>
            <person name="Feldblyum T."/>
            <person name="Tallon L."/>
            <person name="Schatz M."/>
            <person name="Shumway M."/>
            <person name="Koo H."/>
            <person name="Salzberg S.L."/>
            <person name="Schobel S."/>
            <person name="Pertea M."/>
            <person name="Pop M."/>
            <person name="White O."/>
            <person name="Barton G.J."/>
            <person name="Carlow C.K."/>
            <person name="Crawford M.J."/>
            <person name="Daub J."/>
            <person name="Dimmic M.W."/>
            <person name="Estes C.F."/>
            <person name="Foster J.M."/>
            <person name="Ganatra M."/>
            <person name="Gregory W.F."/>
            <person name="Johnson N.M."/>
            <person name="Jin J."/>
            <person name="Komuniecki R."/>
            <person name="Korf I."/>
            <person name="Kumar S."/>
            <person name="Laney S."/>
            <person name="Li B.W."/>
            <person name="Li W."/>
            <person name="Lindblom T.H."/>
            <person name="Lustigman S."/>
            <person name="Ma D."/>
            <person name="Maina C.V."/>
            <person name="Martin D.M."/>
            <person name="McCarter J.P."/>
            <person name="McReynolds L."/>
            <person name="Mitreva M."/>
            <person name="Nutman T.B."/>
            <person name="Parkinson J."/>
            <person name="Peregrin-Alvarez J.M."/>
            <person name="Poole C."/>
            <person name="Ren Q."/>
            <person name="Saunders L."/>
            <person name="Sluder A.E."/>
            <person name="Smith K."/>
            <person name="Stanke M."/>
            <person name="Unnasch T.R."/>
            <person name="Ware J."/>
            <person name="Wei A.D."/>
            <person name="Weil G."/>
            <person name="Williams D.J."/>
            <person name="Zhang Y."/>
            <person name="Williams S.A."/>
            <person name="Fraser-Liggett C."/>
            <person name="Slatko B."/>
            <person name="Blaxter M.L."/>
            <person name="Scott A.L."/>
        </authorList>
    </citation>
    <scope>NUCLEOTIDE SEQUENCE</scope>
    <source>
        <strain evidence="9">FR3</strain>
    </source>
</reference>
<dbReference type="Gene3D" id="3.30.160.60">
    <property type="entry name" value="Classic Zinc Finger"/>
    <property type="match status" value="2"/>
</dbReference>
<evidence type="ECO:0000256" key="1">
    <source>
        <dbReference type="ARBA" id="ARBA00022723"/>
    </source>
</evidence>
<dbReference type="Pfam" id="PF00096">
    <property type="entry name" value="zf-C2H2"/>
    <property type="match status" value="1"/>
</dbReference>
<dbReference type="SUPFAM" id="SSF57667">
    <property type="entry name" value="beta-beta-alpha zinc fingers"/>
    <property type="match status" value="2"/>
</dbReference>
<dbReference type="Proteomes" id="UP000006672">
    <property type="component" value="Unassembled WGS sequence"/>
</dbReference>
<dbReference type="CTD" id="6099828"/>
<feature type="domain" description="C2H2-type" evidence="7">
    <location>
        <begin position="348"/>
        <end position="374"/>
    </location>
</feature>
<dbReference type="SMART" id="SM00355">
    <property type="entry name" value="ZnF_C2H2"/>
    <property type="match status" value="6"/>
</dbReference>
<feature type="domain" description="C2H2-type" evidence="7">
    <location>
        <begin position="259"/>
        <end position="291"/>
    </location>
</feature>